<evidence type="ECO:0000256" key="1">
    <source>
        <dbReference type="ARBA" id="ARBA00043967"/>
    </source>
</evidence>
<accession>A0A3P3XGN3</accession>
<dbReference type="InterPro" id="IPR055346">
    <property type="entry name" value="Fe-S_cluster_assembly_SufBD"/>
</dbReference>
<dbReference type="InterPro" id="IPR037284">
    <property type="entry name" value="SUF_FeS_clus_asmbl_SufBD_sf"/>
</dbReference>
<dbReference type="Pfam" id="PF19295">
    <property type="entry name" value="SufBD_N"/>
    <property type="match status" value="1"/>
</dbReference>
<proteinExistence type="inferred from homology"/>
<dbReference type="SUPFAM" id="SSF101960">
    <property type="entry name" value="Stabilizer of iron transporter SufD"/>
    <property type="match status" value="1"/>
</dbReference>
<reference evidence="4" key="1">
    <citation type="submission" date="2017-02" db="EMBL/GenBank/DDBJ databases">
        <authorList>
            <person name="Regsiter A."/>
            <person name="William W."/>
        </authorList>
    </citation>
    <scope>NUCLEOTIDE SEQUENCE</scope>
    <source>
        <strain evidence="4">Bib</strain>
    </source>
</reference>
<comment type="similarity">
    <text evidence="1">Belongs to the iron-sulfur cluster assembly SufBD family.</text>
</comment>
<gene>
    <name evidence="4" type="primary">sufB</name>
    <name evidence="4" type="ORF">SPIROBIBN47_190020</name>
</gene>
<dbReference type="Pfam" id="PF01458">
    <property type="entry name" value="SUFBD_core"/>
    <property type="match status" value="1"/>
</dbReference>
<sequence>MSTESAALQPDTSIRAIGEGYAERFGFSMPNRSIVKTSQGLTEETVRAISKTKDEPEWMLRFRLRALHLFQTLPMPTWGANLSQLEFGSMTYYSKPTESAKDSWDALPADIKSTYERLGVPEAERKFLAGVGAQYDSEMVYHNIREDLKKKGILFSDVETAVREHPGLVKRFFGTVVPPDDNKFAALNSAVWSGGSFVYVPPGVHVDIPLQAYFRVNSQAFGQFERTLIIADEGSFVHYIEGCTAPVFSKDSLHSAVVEIIALPNSRIRYSTVQNWSSNMYNLVTKRAFAYDNAIMEWVDGNIGSKVTMKYPAIFLMGPGARGEVLSIAFAGKGQEQDTGAKIFHFASNTSSVITSKSISKDGGTASYRGLVKVEAGLTNIKSKVECDALILDPHSRSNTYPTMDIRSEQATMEHEAKVSKISEEQLFYLMSRGLSEEEAAIMIVNGFIDPLVKELPMEYAVELNRLIELEMEGSVG</sequence>
<dbReference type="InterPro" id="IPR000825">
    <property type="entry name" value="SUF_FeS_clus_asmbl_SufBD_core"/>
</dbReference>
<evidence type="ECO:0000259" key="3">
    <source>
        <dbReference type="Pfam" id="PF19295"/>
    </source>
</evidence>
<dbReference type="NCBIfam" id="TIGR01980">
    <property type="entry name" value="sufB"/>
    <property type="match status" value="1"/>
</dbReference>
<feature type="domain" description="SUF system FeS cluster assembly SufBD N-terminal" evidence="3">
    <location>
        <begin position="148"/>
        <end position="211"/>
    </location>
</feature>
<dbReference type="AlphaFoldDB" id="A0A3P3XGN3"/>
<dbReference type="GO" id="GO:0016226">
    <property type="term" value="P:iron-sulfur cluster assembly"/>
    <property type="evidence" value="ECO:0007669"/>
    <property type="project" value="InterPro"/>
</dbReference>
<dbReference type="PANTHER" id="PTHR30508:SF1">
    <property type="entry name" value="UPF0051 PROTEIN ABCI8, CHLOROPLASTIC-RELATED"/>
    <property type="match status" value="1"/>
</dbReference>
<dbReference type="EMBL" id="FWDM01000011">
    <property type="protein sequence ID" value="SLM11257.1"/>
    <property type="molecule type" value="Genomic_DNA"/>
</dbReference>
<evidence type="ECO:0000313" key="4">
    <source>
        <dbReference type="EMBL" id="SLM11257.1"/>
    </source>
</evidence>
<evidence type="ECO:0000259" key="2">
    <source>
        <dbReference type="Pfam" id="PF01458"/>
    </source>
</evidence>
<name>A0A3P3XGN3_9SPIR</name>
<feature type="domain" description="SUF system FeS cluster assembly SufBD core" evidence="2">
    <location>
        <begin position="214"/>
        <end position="448"/>
    </location>
</feature>
<protein>
    <submittedName>
        <fullName evidence="4">Component of SufBCD complex</fullName>
    </submittedName>
</protein>
<dbReference type="InterPro" id="IPR010231">
    <property type="entry name" value="SUF_FeS_clus_asmbl_SufB"/>
</dbReference>
<organism evidence="4">
    <name type="scientific">uncultured spirochete</name>
    <dbReference type="NCBI Taxonomy" id="156406"/>
    <lineage>
        <taxon>Bacteria</taxon>
        <taxon>Pseudomonadati</taxon>
        <taxon>Spirochaetota</taxon>
        <taxon>Spirochaetia</taxon>
        <taxon>Spirochaetales</taxon>
        <taxon>environmental samples</taxon>
    </lineage>
</organism>
<dbReference type="PANTHER" id="PTHR30508">
    <property type="entry name" value="FES CLUSTER ASSEMBLY PROTEIN SUF"/>
    <property type="match status" value="1"/>
</dbReference>
<dbReference type="InterPro" id="IPR045595">
    <property type="entry name" value="SufBD_N"/>
</dbReference>